<accession>A0A5E7A8A5</accession>
<feature type="region of interest" description="Disordered" evidence="1">
    <location>
        <begin position="1"/>
        <end position="44"/>
    </location>
</feature>
<reference evidence="2 3" key="1">
    <citation type="submission" date="2019-09" db="EMBL/GenBank/DDBJ databases">
        <authorList>
            <person name="Chandra G."/>
            <person name="Truman W A."/>
        </authorList>
    </citation>
    <scope>NUCLEOTIDE SEQUENCE [LARGE SCALE GENOMIC DNA]</scope>
    <source>
        <strain evidence="2">PS704</strain>
    </source>
</reference>
<sequence length="75" mass="8209">MSRILQRRHQPQLAQTQSTVDQVGIRNSGHGPAREKDGGKPDNKCQALPALLCLTFFTTEVFNTNHNAAAINTPP</sequence>
<evidence type="ECO:0000313" key="3">
    <source>
        <dbReference type="Proteomes" id="UP000326557"/>
    </source>
</evidence>
<feature type="compositionally biased region" description="Basic residues" evidence="1">
    <location>
        <begin position="1"/>
        <end position="10"/>
    </location>
</feature>
<organism evidence="2 3">
    <name type="scientific">Pseudomonas fluorescens</name>
    <dbReference type="NCBI Taxonomy" id="294"/>
    <lineage>
        <taxon>Bacteria</taxon>
        <taxon>Pseudomonadati</taxon>
        <taxon>Pseudomonadota</taxon>
        <taxon>Gammaproteobacteria</taxon>
        <taxon>Pseudomonadales</taxon>
        <taxon>Pseudomonadaceae</taxon>
        <taxon>Pseudomonas</taxon>
    </lineage>
</organism>
<gene>
    <name evidence="2" type="ORF">PS704_00704</name>
</gene>
<dbReference type="AlphaFoldDB" id="A0A5E7A8A5"/>
<dbReference type="EMBL" id="CABVHP010000001">
    <property type="protein sequence ID" value="VVN75278.1"/>
    <property type="molecule type" value="Genomic_DNA"/>
</dbReference>
<protein>
    <submittedName>
        <fullName evidence="2">Uncharacterized protein</fullName>
    </submittedName>
</protein>
<evidence type="ECO:0000313" key="2">
    <source>
        <dbReference type="EMBL" id="VVN75278.1"/>
    </source>
</evidence>
<feature type="compositionally biased region" description="Polar residues" evidence="1">
    <location>
        <begin position="12"/>
        <end position="21"/>
    </location>
</feature>
<proteinExistence type="predicted"/>
<dbReference type="Proteomes" id="UP000326557">
    <property type="component" value="Unassembled WGS sequence"/>
</dbReference>
<name>A0A5E7A8A5_PSEFL</name>
<evidence type="ECO:0000256" key="1">
    <source>
        <dbReference type="SAM" id="MobiDB-lite"/>
    </source>
</evidence>
<feature type="compositionally biased region" description="Basic and acidic residues" evidence="1">
    <location>
        <begin position="32"/>
        <end position="43"/>
    </location>
</feature>